<feature type="coiled-coil region" evidence="1">
    <location>
        <begin position="37"/>
        <end position="64"/>
    </location>
</feature>
<evidence type="ECO:0000256" key="1">
    <source>
        <dbReference type="SAM" id="Coils"/>
    </source>
</evidence>
<evidence type="ECO:0000313" key="3">
    <source>
        <dbReference type="Proteomes" id="UP000244928"/>
    </source>
</evidence>
<keyword evidence="3" id="KW-1185">Reference proteome</keyword>
<dbReference type="Proteomes" id="UP000244928">
    <property type="component" value="Chromosome"/>
</dbReference>
<dbReference type="AlphaFoldDB" id="A0A2S1R410"/>
<protein>
    <recommendedName>
        <fullName evidence="4">Transposase</fullName>
    </recommendedName>
</protein>
<dbReference type="InterPro" id="IPR009057">
    <property type="entry name" value="Homeodomain-like_sf"/>
</dbReference>
<dbReference type="EMBL" id="CP015449">
    <property type="protein sequence ID" value="AWH91003.1"/>
    <property type="molecule type" value="Genomic_DNA"/>
</dbReference>
<evidence type="ECO:0008006" key="4">
    <source>
        <dbReference type="Google" id="ProtNLM"/>
    </source>
</evidence>
<organism evidence="2 3">
    <name type="scientific">Dietzia lutea</name>
    <dbReference type="NCBI Taxonomy" id="546160"/>
    <lineage>
        <taxon>Bacteria</taxon>
        <taxon>Bacillati</taxon>
        <taxon>Actinomycetota</taxon>
        <taxon>Actinomycetes</taxon>
        <taxon>Mycobacteriales</taxon>
        <taxon>Dietziaceae</taxon>
        <taxon>Dietzia</taxon>
    </lineage>
</organism>
<dbReference type="SUPFAM" id="SSF46689">
    <property type="entry name" value="Homeodomain-like"/>
    <property type="match status" value="1"/>
</dbReference>
<reference evidence="2 3" key="1">
    <citation type="submission" date="2016-04" db="EMBL/GenBank/DDBJ databases">
        <title>Complete genome sequence of Dietzia lutea YIM 80766T, a strain isolated from desert soil in Egypt.</title>
        <authorList>
            <person name="Zhao J."/>
            <person name="Hu B."/>
            <person name="Geng S."/>
            <person name="Nie Y."/>
            <person name="Tang Y."/>
        </authorList>
    </citation>
    <scope>NUCLEOTIDE SEQUENCE [LARGE SCALE GENOMIC DNA]</scope>
    <source>
        <strain evidence="2 3">YIM 80766</strain>
    </source>
</reference>
<keyword evidence="1" id="KW-0175">Coiled coil</keyword>
<sequence>MVRGLLHSLVALGVHREGLRTWARKAQSEGQGASSASADRDARLAQLEKENRELRRANTSLKQASAFFAAELDR</sequence>
<name>A0A2S1R410_9ACTN</name>
<gene>
    <name evidence="2" type="ORF">A6035_01070</name>
</gene>
<dbReference type="Pfam" id="PF01527">
    <property type="entry name" value="HTH_Tnp_1"/>
    <property type="match status" value="1"/>
</dbReference>
<dbReference type="InterPro" id="IPR002514">
    <property type="entry name" value="Transposase_8"/>
</dbReference>
<evidence type="ECO:0000313" key="2">
    <source>
        <dbReference type="EMBL" id="AWH91003.1"/>
    </source>
</evidence>
<dbReference type="GO" id="GO:0004803">
    <property type="term" value="F:transposase activity"/>
    <property type="evidence" value="ECO:0007669"/>
    <property type="project" value="InterPro"/>
</dbReference>
<proteinExistence type="predicted"/>
<dbReference type="GO" id="GO:0003677">
    <property type="term" value="F:DNA binding"/>
    <property type="evidence" value="ECO:0007669"/>
    <property type="project" value="InterPro"/>
</dbReference>
<accession>A0A2S1R410</accession>
<dbReference type="Gene3D" id="1.10.10.60">
    <property type="entry name" value="Homeodomain-like"/>
    <property type="match status" value="1"/>
</dbReference>
<dbReference type="KEGG" id="dlu:A6035_01070"/>
<dbReference type="GO" id="GO:0006313">
    <property type="term" value="P:DNA transposition"/>
    <property type="evidence" value="ECO:0007669"/>
    <property type="project" value="InterPro"/>
</dbReference>